<feature type="signal peptide" evidence="2">
    <location>
        <begin position="1"/>
        <end position="29"/>
    </location>
</feature>
<feature type="region of interest" description="Disordered" evidence="1">
    <location>
        <begin position="99"/>
        <end position="128"/>
    </location>
</feature>
<comment type="caution">
    <text evidence="3">The sequence shown here is derived from an EMBL/GenBank/DDBJ whole genome shotgun (WGS) entry which is preliminary data.</text>
</comment>
<evidence type="ECO:0000256" key="1">
    <source>
        <dbReference type="SAM" id="MobiDB-lite"/>
    </source>
</evidence>
<evidence type="ECO:0008006" key="5">
    <source>
        <dbReference type="Google" id="ProtNLM"/>
    </source>
</evidence>
<feature type="region of interest" description="Disordered" evidence="1">
    <location>
        <begin position="38"/>
        <end position="62"/>
    </location>
</feature>
<dbReference type="RefSeq" id="WP_186867848.1">
    <property type="nucleotide sequence ID" value="NZ_JACOPH010000030.1"/>
</dbReference>
<reference evidence="3" key="1">
    <citation type="submission" date="2020-08" db="EMBL/GenBank/DDBJ databases">
        <title>Genome public.</title>
        <authorList>
            <person name="Liu C."/>
            <person name="Sun Q."/>
        </authorList>
    </citation>
    <scope>NUCLEOTIDE SEQUENCE</scope>
    <source>
        <strain evidence="3">BX1005</strain>
    </source>
</reference>
<name>A0A923RUB1_9FIRM</name>
<keyword evidence="4" id="KW-1185">Reference proteome</keyword>
<evidence type="ECO:0000313" key="3">
    <source>
        <dbReference type="EMBL" id="MBC5715583.1"/>
    </source>
</evidence>
<evidence type="ECO:0000256" key="2">
    <source>
        <dbReference type="SAM" id="SignalP"/>
    </source>
</evidence>
<protein>
    <recommendedName>
        <fullName evidence="5">Ig-like domain-containing protein</fullName>
    </recommendedName>
</protein>
<proteinExistence type="predicted"/>
<dbReference type="Gene3D" id="2.60.40.10">
    <property type="entry name" value="Immunoglobulins"/>
    <property type="match status" value="1"/>
</dbReference>
<dbReference type="InterPro" id="IPR013783">
    <property type="entry name" value="Ig-like_fold"/>
</dbReference>
<gene>
    <name evidence="3" type="ORF">H8S17_15575</name>
</gene>
<keyword evidence="2" id="KW-0732">Signal</keyword>
<feature type="chain" id="PRO_5036673731" description="Ig-like domain-containing protein" evidence="2">
    <location>
        <begin position="30"/>
        <end position="642"/>
    </location>
</feature>
<evidence type="ECO:0000313" key="4">
    <source>
        <dbReference type="Proteomes" id="UP000606720"/>
    </source>
</evidence>
<sequence length="642" mass="69176">MEANYKKKLLSMFLVLALCLSMISISAMAEETAGGSAAAGQEELTTGDPAGAETPSECLSLDAPESITYTEDLTITANVTTEGAVTYKWFEDDTELTGQTGETLTLKDTPRKSPYTTNPEPAEYGNVGNHTFRCEATIDNGDVVKKEVTVTVKPADLSNAELTIRGEDELAYDPYSSDKDSGIVRRIVFDLWYNNKYLTVQSDEPWMEPIDASDYTVTGHKGVKDAGTYTLTVTGQGNYTGTKSIQFVVKPCELSDKAATSNLRKEYDGTTDLPLDQLDFVSFLYEGKNNIIYFNRGTDYTVEGAQFENADAGYPKTVIIKFRMLNPNYTFEGGQREIEIVRSQQDAGNATQEIVKAAAADQSVDLEVMNGHAKTYNVDLAELIPELTAPKQYGDITYGQPVVQLDTGYYAAGGAKVENGVLSLPIKQVDTKAEGEIGTVQVVVSTTNYKDMTLTVNVKATNKLIPTGAPTLSKSSLTYGETLGNMKLSGSMEYENAAVEGTFAWDTPDAKPAATAAYTAKWTFIPNDGTRYQTVKGTTEIPVNKATPAGEPVYTRITAAGKTVTVAALAANPGWPAGTVKWVDADGKQLDDSTEVKVNTAYHWLFIPTDTKNYNEATGTIVLYMVSSSGGGSTGGGVAGRR</sequence>
<dbReference type="AlphaFoldDB" id="A0A923RUB1"/>
<dbReference type="EMBL" id="JACOPH010000030">
    <property type="protein sequence ID" value="MBC5715583.1"/>
    <property type="molecule type" value="Genomic_DNA"/>
</dbReference>
<dbReference type="Proteomes" id="UP000606720">
    <property type="component" value="Unassembled WGS sequence"/>
</dbReference>
<accession>A0A923RUB1</accession>
<organism evidence="3 4">
    <name type="scientific">Roseburia zhanii</name>
    <dbReference type="NCBI Taxonomy" id="2763064"/>
    <lineage>
        <taxon>Bacteria</taxon>
        <taxon>Bacillati</taxon>
        <taxon>Bacillota</taxon>
        <taxon>Clostridia</taxon>
        <taxon>Lachnospirales</taxon>
        <taxon>Lachnospiraceae</taxon>
        <taxon>Roseburia</taxon>
    </lineage>
</organism>